<reference evidence="1" key="2">
    <citation type="journal article" date="2015" name="Data Brief">
        <title>Shoot transcriptome of the giant reed, Arundo donax.</title>
        <authorList>
            <person name="Barrero R.A."/>
            <person name="Guerrero F.D."/>
            <person name="Moolhuijzen P."/>
            <person name="Goolsby J.A."/>
            <person name="Tidwell J."/>
            <person name="Bellgard S.E."/>
            <person name="Bellgard M.I."/>
        </authorList>
    </citation>
    <scope>NUCLEOTIDE SEQUENCE</scope>
    <source>
        <tissue evidence="1">Shoot tissue taken approximately 20 cm above the soil surface</tissue>
    </source>
</reference>
<evidence type="ECO:0000313" key="1">
    <source>
        <dbReference type="EMBL" id="JAE01551.1"/>
    </source>
</evidence>
<sequence>MQEPVITPEIANIGLKVEIDKETGRPKLVNTPDT</sequence>
<reference evidence="1" key="1">
    <citation type="submission" date="2014-09" db="EMBL/GenBank/DDBJ databases">
        <authorList>
            <person name="Magalhaes I.L.F."/>
            <person name="Oliveira U."/>
            <person name="Santos F.R."/>
            <person name="Vidigal T.H.D.A."/>
            <person name="Brescovit A.D."/>
            <person name="Santos A.J."/>
        </authorList>
    </citation>
    <scope>NUCLEOTIDE SEQUENCE</scope>
    <source>
        <tissue evidence="1">Shoot tissue taken approximately 20 cm above the soil surface</tissue>
    </source>
</reference>
<accession>A0A0A9EUK2</accession>
<protein>
    <submittedName>
        <fullName evidence="1">Uncharacterized protein</fullName>
    </submittedName>
</protein>
<name>A0A0A9EUK2_ARUDO</name>
<proteinExistence type="predicted"/>
<organism evidence="1">
    <name type="scientific">Arundo donax</name>
    <name type="common">Giant reed</name>
    <name type="synonym">Donax arundinaceus</name>
    <dbReference type="NCBI Taxonomy" id="35708"/>
    <lineage>
        <taxon>Eukaryota</taxon>
        <taxon>Viridiplantae</taxon>
        <taxon>Streptophyta</taxon>
        <taxon>Embryophyta</taxon>
        <taxon>Tracheophyta</taxon>
        <taxon>Spermatophyta</taxon>
        <taxon>Magnoliopsida</taxon>
        <taxon>Liliopsida</taxon>
        <taxon>Poales</taxon>
        <taxon>Poaceae</taxon>
        <taxon>PACMAD clade</taxon>
        <taxon>Arundinoideae</taxon>
        <taxon>Arundineae</taxon>
        <taxon>Arundo</taxon>
    </lineage>
</organism>
<dbReference type="EMBL" id="GBRH01196345">
    <property type="protein sequence ID" value="JAE01551.1"/>
    <property type="molecule type" value="Transcribed_RNA"/>
</dbReference>
<dbReference type="AlphaFoldDB" id="A0A0A9EUK2"/>